<feature type="transmembrane region" description="Helical" evidence="6">
    <location>
        <begin position="6"/>
        <end position="31"/>
    </location>
</feature>
<keyword evidence="2 6" id="KW-0812">Transmembrane</keyword>
<evidence type="ECO:0000256" key="2">
    <source>
        <dbReference type="ARBA" id="ARBA00022692"/>
    </source>
</evidence>
<protein>
    <recommendedName>
        <fullName evidence="7">Rhodopsin domain-containing protein</fullName>
    </recommendedName>
</protein>
<name>A0A1L9V021_ASPBC</name>
<evidence type="ECO:0000313" key="9">
    <source>
        <dbReference type="Proteomes" id="UP000184499"/>
    </source>
</evidence>
<dbReference type="InterPro" id="IPR049326">
    <property type="entry name" value="Rhodopsin_dom_fungi"/>
</dbReference>
<evidence type="ECO:0000259" key="7">
    <source>
        <dbReference type="Pfam" id="PF20684"/>
    </source>
</evidence>
<evidence type="ECO:0000256" key="5">
    <source>
        <dbReference type="ARBA" id="ARBA00038359"/>
    </source>
</evidence>
<dbReference type="GO" id="GO:0016020">
    <property type="term" value="C:membrane"/>
    <property type="evidence" value="ECO:0007669"/>
    <property type="project" value="UniProtKB-SubCell"/>
</dbReference>
<keyword evidence="3 6" id="KW-1133">Transmembrane helix</keyword>
<evidence type="ECO:0000256" key="6">
    <source>
        <dbReference type="SAM" id="Phobius"/>
    </source>
</evidence>
<dbReference type="AlphaFoldDB" id="A0A1L9V021"/>
<dbReference type="EMBL" id="KV878679">
    <property type="protein sequence ID" value="OJJ77287.1"/>
    <property type="molecule type" value="Genomic_DNA"/>
</dbReference>
<feature type="transmembrane region" description="Helical" evidence="6">
    <location>
        <begin position="204"/>
        <end position="223"/>
    </location>
</feature>
<evidence type="ECO:0000256" key="4">
    <source>
        <dbReference type="ARBA" id="ARBA00023136"/>
    </source>
</evidence>
<keyword evidence="9" id="KW-1185">Reference proteome</keyword>
<feature type="domain" description="Rhodopsin" evidence="7">
    <location>
        <begin position="28"/>
        <end position="266"/>
    </location>
</feature>
<dbReference type="PANTHER" id="PTHR33048:SF47">
    <property type="entry name" value="INTEGRAL MEMBRANE PROTEIN-RELATED"/>
    <property type="match status" value="1"/>
</dbReference>
<feature type="transmembrane region" description="Helical" evidence="6">
    <location>
        <begin position="123"/>
        <end position="147"/>
    </location>
</feature>
<dbReference type="OMA" id="CIATIFF"/>
<dbReference type="OrthoDB" id="10017208at2759"/>
<dbReference type="VEuPathDB" id="FungiDB:ASPBRDRAFT_190607"/>
<dbReference type="PANTHER" id="PTHR33048">
    <property type="entry name" value="PTH11-LIKE INTEGRAL MEMBRANE PROTEIN (AFU_ORTHOLOGUE AFUA_5G11245)"/>
    <property type="match status" value="1"/>
</dbReference>
<feature type="transmembrane region" description="Helical" evidence="6">
    <location>
        <begin position="243"/>
        <end position="264"/>
    </location>
</feature>
<dbReference type="Proteomes" id="UP000184499">
    <property type="component" value="Unassembled WGS sequence"/>
</dbReference>
<keyword evidence="4 6" id="KW-0472">Membrane</keyword>
<evidence type="ECO:0000313" key="8">
    <source>
        <dbReference type="EMBL" id="OJJ77287.1"/>
    </source>
</evidence>
<accession>A0A1L9V021</accession>
<gene>
    <name evidence="8" type="ORF">ASPBRDRAFT_190607</name>
</gene>
<dbReference type="STRING" id="767769.A0A1L9V021"/>
<comment type="similarity">
    <text evidence="5">Belongs to the SAT4 family.</text>
</comment>
<dbReference type="RefSeq" id="XP_067484534.1">
    <property type="nucleotide sequence ID" value="XM_067620262.1"/>
</dbReference>
<evidence type="ECO:0000256" key="1">
    <source>
        <dbReference type="ARBA" id="ARBA00004141"/>
    </source>
</evidence>
<reference evidence="9" key="1">
    <citation type="journal article" date="2017" name="Genome Biol.">
        <title>Comparative genomics reveals high biological diversity and specific adaptations in the industrially and medically important fungal genus Aspergillus.</title>
        <authorList>
            <person name="de Vries R.P."/>
            <person name="Riley R."/>
            <person name="Wiebenga A."/>
            <person name="Aguilar-Osorio G."/>
            <person name="Amillis S."/>
            <person name="Uchima C.A."/>
            <person name="Anderluh G."/>
            <person name="Asadollahi M."/>
            <person name="Askin M."/>
            <person name="Barry K."/>
            <person name="Battaglia E."/>
            <person name="Bayram O."/>
            <person name="Benocci T."/>
            <person name="Braus-Stromeyer S.A."/>
            <person name="Caldana C."/>
            <person name="Canovas D."/>
            <person name="Cerqueira G.C."/>
            <person name="Chen F."/>
            <person name="Chen W."/>
            <person name="Choi C."/>
            <person name="Clum A."/>
            <person name="Dos Santos R.A."/>
            <person name="Damasio A.R."/>
            <person name="Diallinas G."/>
            <person name="Emri T."/>
            <person name="Fekete E."/>
            <person name="Flipphi M."/>
            <person name="Freyberg S."/>
            <person name="Gallo A."/>
            <person name="Gournas C."/>
            <person name="Habgood R."/>
            <person name="Hainaut M."/>
            <person name="Harispe M.L."/>
            <person name="Henrissat B."/>
            <person name="Hilden K.S."/>
            <person name="Hope R."/>
            <person name="Hossain A."/>
            <person name="Karabika E."/>
            <person name="Karaffa L."/>
            <person name="Karanyi Z."/>
            <person name="Krasevec N."/>
            <person name="Kuo A."/>
            <person name="Kusch H."/>
            <person name="LaButti K."/>
            <person name="Lagendijk E.L."/>
            <person name="Lapidus A."/>
            <person name="Levasseur A."/>
            <person name="Lindquist E."/>
            <person name="Lipzen A."/>
            <person name="Logrieco A.F."/>
            <person name="MacCabe A."/>
            <person name="Maekelae M.R."/>
            <person name="Malavazi I."/>
            <person name="Melin P."/>
            <person name="Meyer V."/>
            <person name="Mielnichuk N."/>
            <person name="Miskei M."/>
            <person name="Molnar A.P."/>
            <person name="Mule G."/>
            <person name="Ngan C.Y."/>
            <person name="Orejas M."/>
            <person name="Orosz E."/>
            <person name="Ouedraogo J.P."/>
            <person name="Overkamp K.M."/>
            <person name="Park H.-S."/>
            <person name="Perrone G."/>
            <person name="Piumi F."/>
            <person name="Punt P.J."/>
            <person name="Ram A.F."/>
            <person name="Ramon A."/>
            <person name="Rauscher S."/>
            <person name="Record E."/>
            <person name="Riano-Pachon D.M."/>
            <person name="Robert V."/>
            <person name="Roehrig J."/>
            <person name="Ruller R."/>
            <person name="Salamov A."/>
            <person name="Salih N.S."/>
            <person name="Samson R.A."/>
            <person name="Sandor E."/>
            <person name="Sanguinetti M."/>
            <person name="Schuetze T."/>
            <person name="Sepcic K."/>
            <person name="Shelest E."/>
            <person name="Sherlock G."/>
            <person name="Sophianopoulou V."/>
            <person name="Squina F.M."/>
            <person name="Sun H."/>
            <person name="Susca A."/>
            <person name="Todd R.B."/>
            <person name="Tsang A."/>
            <person name="Unkles S.E."/>
            <person name="van de Wiele N."/>
            <person name="van Rossen-Uffink D."/>
            <person name="Oliveira J.V."/>
            <person name="Vesth T.C."/>
            <person name="Visser J."/>
            <person name="Yu J.-H."/>
            <person name="Zhou M."/>
            <person name="Andersen M.R."/>
            <person name="Archer D.B."/>
            <person name="Baker S.E."/>
            <person name="Benoit I."/>
            <person name="Brakhage A.A."/>
            <person name="Braus G.H."/>
            <person name="Fischer R."/>
            <person name="Frisvad J.C."/>
            <person name="Goldman G.H."/>
            <person name="Houbraken J."/>
            <person name="Oakley B."/>
            <person name="Pocsi I."/>
            <person name="Scazzocchio C."/>
            <person name="Seiboth B."/>
            <person name="vanKuyk P.A."/>
            <person name="Wortman J."/>
            <person name="Dyer P.S."/>
            <person name="Grigoriev I.V."/>
        </authorList>
    </citation>
    <scope>NUCLEOTIDE SEQUENCE [LARGE SCALE GENOMIC DNA]</scope>
    <source>
        <strain evidence="9">CBS 101740 / IMI 381727 / IBT 21946</strain>
    </source>
</reference>
<dbReference type="Pfam" id="PF20684">
    <property type="entry name" value="Fung_rhodopsin"/>
    <property type="match status" value="1"/>
</dbReference>
<feature type="transmembrane region" description="Helical" evidence="6">
    <location>
        <begin position="43"/>
        <end position="66"/>
    </location>
</feature>
<organism evidence="8 9">
    <name type="scientific">Aspergillus brasiliensis (strain CBS 101740 / IMI 381727 / IBT 21946)</name>
    <dbReference type="NCBI Taxonomy" id="767769"/>
    <lineage>
        <taxon>Eukaryota</taxon>
        <taxon>Fungi</taxon>
        <taxon>Dikarya</taxon>
        <taxon>Ascomycota</taxon>
        <taxon>Pezizomycotina</taxon>
        <taxon>Eurotiomycetes</taxon>
        <taxon>Eurotiomycetidae</taxon>
        <taxon>Eurotiales</taxon>
        <taxon>Aspergillaceae</taxon>
        <taxon>Aspergillus</taxon>
        <taxon>Aspergillus subgen. Circumdati</taxon>
    </lineage>
</organism>
<comment type="subcellular location">
    <subcellularLocation>
        <location evidence="1">Membrane</location>
        <topology evidence="1">Multi-pass membrane protein</topology>
    </subcellularLocation>
</comment>
<feature type="transmembrane region" description="Helical" evidence="6">
    <location>
        <begin position="86"/>
        <end position="111"/>
    </location>
</feature>
<feature type="transmembrane region" description="Helical" evidence="6">
    <location>
        <begin position="167"/>
        <end position="192"/>
    </location>
</feature>
<evidence type="ECO:0000256" key="3">
    <source>
        <dbReference type="ARBA" id="ARBA00022989"/>
    </source>
</evidence>
<dbReference type="GeneID" id="93572750"/>
<proteinExistence type="inferred from homology"/>
<sequence length="361" mass="40720">MTPLNHWGITLVVVPIVSCGVTTLFFILRLYSRRLVRQKLDAGDILMSIGLVFSYGLTLCIVISAFHGVGHEFWSLSRPTRGTVTLLFWCSTKFWVLTHVFVKISYIVLLRKLFGAITYWRKLTTALIVITLAWGIAATLLSIFQCWPVQYFWIKHIEGTCMRGRNTFYIVSGSVALAENFVLVLVPLVVVWRMKLSPRQKGELSLLFGFGGLVCAVGFLRLITFKKYVTADATKNGYLQSIWSIIELDLGIICASVILMRPIFHRLANLIKNKCCAIRSQTSKSSCSSKRVQMMSPLSWPKPLSFAGTGSVDEWSQVRAEAYSTRVHGSMDETHSLAGIRDIMVEVSIDREMRAKEEMMV</sequence>
<dbReference type="InterPro" id="IPR052337">
    <property type="entry name" value="SAT4-like"/>
</dbReference>